<dbReference type="EMBL" id="DRLD01000243">
    <property type="protein sequence ID" value="HED10778.1"/>
    <property type="molecule type" value="Genomic_DNA"/>
</dbReference>
<dbReference type="Proteomes" id="UP000886005">
    <property type="component" value="Unassembled WGS sequence"/>
</dbReference>
<sequence length="565" mass="62211">MSGTNLRSQKGNMTTTVVGVIMMLATLGVILATLSSSDSTLQLFQQEEQRAFYAAQSGLEYGLKRYLASDDVNEFTLNDLNIGGGVTADIRLTEKNGRVIITATGKTQKAVKKVQTVISGADSNYIPDYAVFSDSPVSNVVTVDSIKGKQNPALLYQNAPTLPKFDLGELKKLSKVTRKDGKSYYYDGDLTVDESFNPPPNTIVYAEGKITFKKGKWDGAVYFVANGDAAFADSWKNSDDDVKMVLYLPNSQKKVKLLPVNSDDDPVDFKVDKGEVIPQEPYAASITVIGGDLPFGYWIFWPFWLEVYDAPITVKIKVGDGNPMYPFGPSPGPHARSLRAKVNAGNVNDHHNPRTYVLPNDYAAGTPISVTATSWAWSRPWGRAYHRNLEANSVRDQDIVLALRDGDPVPDIPAFGSQRSAAEFIADYINFKTQRVSLEDNQVIYLFELASRDLSSPSADFQDLVMMVTLARERDDLAGPGDDDGDDDDDDDDDDDKNITNYLTLTGGIISEGAVLGMQTAKKDDKNITNKLRVIRDEDMIKSFLSHSINGNARIILSSKWKSLN</sequence>
<organism evidence="3">
    <name type="scientific">Caldithrix abyssi</name>
    <dbReference type="NCBI Taxonomy" id="187145"/>
    <lineage>
        <taxon>Bacteria</taxon>
        <taxon>Pseudomonadati</taxon>
        <taxon>Calditrichota</taxon>
        <taxon>Calditrichia</taxon>
        <taxon>Calditrichales</taxon>
        <taxon>Calditrichaceae</taxon>
        <taxon>Caldithrix</taxon>
    </lineage>
</organism>
<dbReference type="AlphaFoldDB" id="A0A7V1LMI5"/>
<feature type="compositionally biased region" description="Acidic residues" evidence="1">
    <location>
        <begin position="481"/>
        <end position="496"/>
    </location>
</feature>
<accession>A0A7V1LMI5</accession>
<evidence type="ECO:0000256" key="1">
    <source>
        <dbReference type="SAM" id="MobiDB-lite"/>
    </source>
</evidence>
<keyword evidence="2" id="KW-0472">Membrane</keyword>
<gene>
    <name evidence="3" type="ORF">ENJ10_08820</name>
</gene>
<feature type="region of interest" description="Disordered" evidence="1">
    <location>
        <begin position="475"/>
        <end position="498"/>
    </location>
</feature>
<evidence type="ECO:0000256" key="2">
    <source>
        <dbReference type="SAM" id="Phobius"/>
    </source>
</evidence>
<evidence type="ECO:0008006" key="4">
    <source>
        <dbReference type="Google" id="ProtNLM"/>
    </source>
</evidence>
<proteinExistence type="predicted"/>
<feature type="transmembrane region" description="Helical" evidence="2">
    <location>
        <begin position="12"/>
        <end position="34"/>
    </location>
</feature>
<reference evidence="3" key="1">
    <citation type="journal article" date="2020" name="mSystems">
        <title>Genome- and Community-Level Interaction Insights into Carbon Utilization and Element Cycling Functions of Hydrothermarchaeota in Hydrothermal Sediment.</title>
        <authorList>
            <person name="Zhou Z."/>
            <person name="Liu Y."/>
            <person name="Xu W."/>
            <person name="Pan J."/>
            <person name="Luo Z.H."/>
            <person name="Li M."/>
        </authorList>
    </citation>
    <scope>NUCLEOTIDE SEQUENCE [LARGE SCALE GENOMIC DNA]</scope>
    <source>
        <strain evidence="3">HyVt-456</strain>
    </source>
</reference>
<keyword evidence="2" id="KW-0812">Transmembrane</keyword>
<protein>
    <recommendedName>
        <fullName evidence="4">Type 4 fimbrial biogenesis protein PilX N-terminal domain-containing protein</fullName>
    </recommendedName>
</protein>
<name>A0A7V1LMI5_CALAY</name>
<keyword evidence="2" id="KW-1133">Transmembrane helix</keyword>
<evidence type="ECO:0000313" key="3">
    <source>
        <dbReference type="EMBL" id="HED10778.1"/>
    </source>
</evidence>
<comment type="caution">
    <text evidence="3">The sequence shown here is derived from an EMBL/GenBank/DDBJ whole genome shotgun (WGS) entry which is preliminary data.</text>
</comment>